<reference evidence="1" key="1">
    <citation type="submission" date="2019-10" db="EMBL/GenBank/DDBJ databases">
        <title>Draft genome sequece of Microseira wollei NIES-4236.</title>
        <authorList>
            <person name="Yamaguchi H."/>
            <person name="Suzuki S."/>
            <person name="Kawachi M."/>
        </authorList>
    </citation>
    <scope>NUCLEOTIDE SEQUENCE</scope>
    <source>
        <strain evidence="1">NIES-4236</strain>
    </source>
</reference>
<sequence>MLDITFYSQDKEEAEVIEVSDDFYHWLARSDFSRIGKSEIKQMKVDGEPVEVAVIQLEGMNRRKLSDFFRDAIVQETDEMLDKLGSSPSKEEYQEATYRLLMLQKLRKQIENEQYKYFQRY</sequence>
<dbReference type="EMBL" id="BLAY01000170">
    <property type="protein sequence ID" value="GET42580.1"/>
    <property type="molecule type" value="Genomic_DNA"/>
</dbReference>
<gene>
    <name evidence="1" type="ORF">MiSe_73980</name>
</gene>
<organism evidence="1 2">
    <name type="scientific">Microseira wollei NIES-4236</name>
    <dbReference type="NCBI Taxonomy" id="2530354"/>
    <lineage>
        <taxon>Bacteria</taxon>
        <taxon>Bacillati</taxon>
        <taxon>Cyanobacteriota</taxon>
        <taxon>Cyanophyceae</taxon>
        <taxon>Oscillatoriophycideae</taxon>
        <taxon>Aerosakkonematales</taxon>
        <taxon>Aerosakkonemataceae</taxon>
        <taxon>Microseira</taxon>
    </lineage>
</organism>
<comment type="caution">
    <text evidence="1">The sequence shown here is derived from an EMBL/GenBank/DDBJ whole genome shotgun (WGS) entry which is preliminary data.</text>
</comment>
<evidence type="ECO:0000313" key="2">
    <source>
        <dbReference type="Proteomes" id="UP001050975"/>
    </source>
</evidence>
<name>A0AAV3XQM5_9CYAN</name>
<protein>
    <submittedName>
        <fullName evidence="1">Uncharacterized protein</fullName>
    </submittedName>
</protein>
<dbReference type="AlphaFoldDB" id="A0AAV3XQM5"/>
<keyword evidence="2" id="KW-1185">Reference proteome</keyword>
<evidence type="ECO:0000313" key="1">
    <source>
        <dbReference type="EMBL" id="GET42580.1"/>
    </source>
</evidence>
<accession>A0AAV3XQM5</accession>
<dbReference type="Proteomes" id="UP001050975">
    <property type="component" value="Unassembled WGS sequence"/>
</dbReference>
<dbReference type="RefSeq" id="WP_226590349.1">
    <property type="nucleotide sequence ID" value="NZ_BLAY01000170.1"/>
</dbReference>
<proteinExistence type="predicted"/>